<sequence length="1651" mass="188353">MDNREQLLDTDFLRLKSATEMALYFLQCLKTSSDQDITTSLFRLAEQEAISPVVVHIWLCVSKSPQTLQVGLRHKNSVSIRTTAIKRLAKLWASKSWERVWEGLGGTPGWLSLLATFSVLEVQIFVREMRRVCRRGPDIQQRGEKISCLLKGLLPSFYTDADHKTSDERPVIDGFGHSLYAPLLPACDSAFVDEVLQSDQKIILKHQQRVDHVLLTAHYELLQFYCIHANTRKRHQLQQYLKPLMKRYPGIRRASGYSESMAFSLDLLHKLVADPKSDLGDGTSTTKSLIEPLVKRAWTRRLKVGAEFNKLISLCLNFFETHQSESKNLNFEQNGLLYFLVLSWAHSPSDDVESESNLVSLLKKMPYDSSNLWSNTINLFSWVREPLRYLILKFVLLHNNPENIDLDVDDDLKRLDVGLWPQEIFQRIGRDNALQLLRQLQRVRGDEFLRPDAPSQSSILQSRSSFGDLITLFGVIGDTQPAKNDLENRQKTALRERDQGQRANAVESAVICAIATGSLEIYGKTIEWAKRYIKDPLTARTVFARNIINSYEAISLLTGIWSSDGLDVSQISFSIAHANKNIIAILELIQLAKKEPFYNERDWEGVQSLFSDVVNLRVRRTARLQTDHKLSDEDLYEIVWSETLQVALKIEEQSLQEQHDQLYYYSTKGPVNLEPWTQRKSIALQPCLLFVDNLAKGRDLIWKKFRRSILPAVTTLPPMVPQGLAIQQLVGSFCLHEDWTAGSTPFISSRAQSVIFPTPDDALAPLPDTEETRVAIGPFVDNYTLALRIYVNQCSTHEQRRANRGAAWKYAVEELSKKRMSLSEAHRTWATTFRAAGLEICDADPPTDMKYPLLPYSRHIAMAEEWDPAEAFAPPVAVQSRKLEPTTYLDLCVNHQSWNEPSIGGKVEIPEPVTTGFTPPALQLWNVERLTAAQQMLPSIREGLSVSALLYIDSKIKGRRNILASSFPCKSEPRYQPLYLADELLQRDDININQATKVVKRYSNTIPPTLILQLAKCAFAAVEGEATDSAERTKIEILAFRLLTLSTRSDRPHLAIDLVMQTIMDRPDASSWHRQLVSPLLLNRLPSSYANDVVQKFSLAIQTRLKEQAARPKRMHDDNTPITSSPYIKITTVKLLAQLLLSSNFVSQSFAVEVLVDILNIATHLDIRIAMIATLVDILSRSSDDALCHLIISRLETVIYISGDLNESMRLSEEEWIEARLTKSPPEVIIEFEGTTRTWGLPPLLEVVLKLSGERSSVRNEWRNEVIHRVLLPLIEQSIASNTRWLKIFAAKYGVDLDSLKIPMLPAYPRLLFQVLQYCSWEQLPPALLVLQHQFIMTNLIPSQQLSKFNLKFKDPAIRKLAEVQHWASLYGRGTEICNSARSSQFLLNDLDLPNILYDWDDSEHQKGILLPEVRKSAFEQAQALLWHHLGDGLFAKYMEGFRRQLKRGEEPQRHRLGLGQPVVEKIIEYIDHLRTPQWQQSSAREPPTLPSTLKYRLWLLPYPPSLRKGARPDKRKIKAFVHDFYILVKETCANNRPYHKDLPLLRNAVLEVLPYYRADVACGLGELKPELRLEDLLAIELAQALFEHAAPSRDDAVCDEARKTIKSWRQSEVEFVRLKGQVLAKKASYEDKVWMRTLLGKDGMRLNLDV</sequence>
<comment type="caution">
    <text evidence="1">The sequence shown here is derived from an EMBL/GenBank/DDBJ whole genome shotgun (WGS) entry which is preliminary data.</text>
</comment>
<evidence type="ECO:0000313" key="2">
    <source>
        <dbReference type="Proteomes" id="UP000800235"/>
    </source>
</evidence>
<protein>
    <submittedName>
        <fullName evidence="1">Uncharacterized protein</fullName>
    </submittedName>
</protein>
<gene>
    <name evidence="1" type="ORF">EJ08DRAFT_693509</name>
</gene>
<organism evidence="1 2">
    <name type="scientific">Tothia fuscella</name>
    <dbReference type="NCBI Taxonomy" id="1048955"/>
    <lineage>
        <taxon>Eukaryota</taxon>
        <taxon>Fungi</taxon>
        <taxon>Dikarya</taxon>
        <taxon>Ascomycota</taxon>
        <taxon>Pezizomycotina</taxon>
        <taxon>Dothideomycetes</taxon>
        <taxon>Pleosporomycetidae</taxon>
        <taxon>Venturiales</taxon>
        <taxon>Cylindrosympodiaceae</taxon>
        <taxon>Tothia</taxon>
    </lineage>
</organism>
<proteinExistence type="predicted"/>
<dbReference type="Proteomes" id="UP000800235">
    <property type="component" value="Unassembled WGS sequence"/>
</dbReference>
<evidence type="ECO:0000313" key="1">
    <source>
        <dbReference type="EMBL" id="KAF2434473.1"/>
    </source>
</evidence>
<dbReference type="OrthoDB" id="2549237at2759"/>
<name>A0A9P4P016_9PEZI</name>
<keyword evidence="2" id="KW-1185">Reference proteome</keyword>
<accession>A0A9P4P016</accession>
<dbReference type="EMBL" id="MU007016">
    <property type="protein sequence ID" value="KAF2434473.1"/>
    <property type="molecule type" value="Genomic_DNA"/>
</dbReference>
<reference evidence="1" key="1">
    <citation type="journal article" date="2020" name="Stud. Mycol.">
        <title>101 Dothideomycetes genomes: a test case for predicting lifestyles and emergence of pathogens.</title>
        <authorList>
            <person name="Haridas S."/>
            <person name="Albert R."/>
            <person name="Binder M."/>
            <person name="Bloem J."/>
            <person name="Labutti K."/>
            <person name="Salamov A."/>
            <person name="Andreopoulos B."/>
            <person name="Baker S."/>
            <person name="Barry K."/>
            <person name="Bills G."/>
            <person name="Bluhm B."/>
            <person name="Cannon C."/>
            <person name="Castanera R."/>
            <person name="Culley D."/>
            <person name="Daum C."/>
            <person name="Ezra D."/>
            <person name="Gonzalez J."/>
            <person name="Henrissat B."/>
            <person name="Kuo A."/>
            <person name="Liang C."/>
            <person name="Lipzen A."/>
            <person name="Lutzoni F."/>
            <person name="Magnuson J."/>
            <person name="Mondo S."/>
            <person name="Nolan M."/>
            <person name="Ohm R."/>
            <person name="Pangilinan J."/>
            <person name="Park H.-J."/>
            <person name="Ramirez L."/>
            <person name="Alfaro M."/>
            <person name="Sun H."/>
            <person name="Tritt A."/>
            <person name="Yoshinaga Y."/>
            <person name="Zwiers L.-H."/>
            <person name="Turgeon B."/>
            <person name="Goodwin S."/>
            <person name="Spatafora J."/>
            <person name="Crous P."/>
            <person name="Grigoriev I."/>
        </authorList>
    </citation>
    <scope>NUCLEOTIDE SEQUENCE</scope>
    <source>
        <strain evidence="1">CBS 130266</strain>
    </source>
</reference>